<feature type="compositionally biased region" description="Basic residues" evidence="2">
    <location>
        <begin position="151"/>
        <end position="161"/>
    </location>
</feature>
<dbReference type="InterPro" id="IPR002937">
    <property type="entry name" value="Amino_oxidase"/>
</dbReference>
<dbReference type="InterPro" id="IPR036388">
    <property type="entry name" value="WH-like_DNA-bd_sf"/>
</dbReference>
<dbReference type="EMBL" id="JACGWJ010000023">
    <property type="protein sequence ID" value="KAL0325831.1"/>
    <property type="molecule type" value="Genomic_DNA"/>
</dbReference>
<dbReference type="Gene3D" id="3.90.660.10">
    <property type="match status" value="1"/>
</dbReference>
<evidence type="ECO:0000259" key="3">
    <source>
        <dbReference type="Pfam" id="PF01593"/>
    </source>
</evidence>
<feature type="compositionally biased region" description="Polar residues" evidence="2">
    <location>
        <begin position="372"/>
        <end position="386"/>
    </location>
</feature>
<feature type="region of interest" description="Disordered" evidence="2">
    <location>
        <begin position="118"/>
        <end position="202"/>
    </location>
</feature>
<comment type="caution">
    <text evidence="4">The sequence shown here is derived from an EMBL/GenBank/DDBJ whole genome shotgun (WGS) entry which is preliminary data.</text>
</comment>
<dbReference type="SUPFAM" id="SSF51905">
    <property type="entry name" value="FAD/NAD(P)-binding domain"/>
    <property type="match status" value="1"/>
</dbReference>
<feature type="compositionally biased region" description="Polar residues" evidence="2">
    <location>
        <begin position="1565"/>
        <end position="1578"/>
    </location>
</feature>
<feature type="compositionally biased region" description="Polar residues" evidence="2">
    <location>
        <begin position="1594"/>
        <end position="1607"/>
    </location>
</feature>
<reference evidence="4" key="1">
    <citation type="submission" date="2020-06" db="EMBL/GenBank/DDBJ databases">
        <authorList>
            <person name="Li T."/>
            <person name="Hu X."/>
            <person name="Zhang T."/>
            <person name="Song X."/>
            <person name="Zhang H."/>
            <person name="Dai N."/>
            <person name="Sheng W."/>
            <person name="Hou X."/>
            <person name="Wei L."/>
        </authorList>
    </citation>
    <scope>NUCLEOTIDE SEQUENCE</scope>
    <source>
        <strain evidence="4">G02</strain>
        <tissue evidence="4">Leaf</tissue>
    </source>
</reference>
<organism evidence="4">
    <name type="scientific">Sesamum radiatum</name>
    <name type="common">Black benniseed</name>
    <dbReference type="NCBI Taxonomy" id="300843"/>
    <lineage>
        <taxon>Eukaryota</taxon>
        <taxon>Viridiplantae</taxon>
        <taxon>Streptophyta</taxon>
        <taxon>Embryophyta</taxon>
        <taxon>Tracheophyta</taxon>
        <taxon>Spermatophyta</taxon>
        <taxon>Magnoliopsida</taxon>
        <taxon>eudicotyledons</taxon>
        <taxon>Gunneridae</taxon>
        <taxon>Pentapetalae</taxon>
        <taxon>asterids</taxon>
        <taxon>lamiids</taxon>
        <taxon>Lamiales</taxon>
        <taxon>Pedaliaceae</taxon>
        <taxon>Sesamum</taxon>
    </lineage>
</organism>
<reference evidence="4" key="2">
    <citation type="journal article" date="2024" name="Plant">
        <title>Genomic evolution and insights into agronomic trait innovations of Sesamum species.</title>
        <authorList>
            <person name="Miao H."/>
            <person name="Wang L."/>
            <person name="Qu L."/>
            <person name="Liu H."/>
            <person name="Sun Y."/>
            <person name="Le M."/>
            <person name="Wang Q."/>
            <person name="Wei S."/>
            <person name="Zheng Y."/>
            <person name="Lin W."/>
            <person name="Duan Y."/>
            <person name="Cao H."/>
            <person name="Xiong S."/>
            <person name="Wang X."/>
            <person name="Wei L."/>
            <person name="Li C."/>
            <person name="Ma Q."/>
            <person name="Ju M."/>
            <person name="Zhao R."/>
            <person name="Li G."/>
            <person name="Mu C."/>
            <person name="Tian Q."/>
            <person name="Mei H."/>
            <person name="Zhang T."/>
            <person name="Gao T."/>
            <person name="Zhang H."/>
        </authorList>
    </citation>
    <scope>NUCLEOTIDE SEQUENCE</scope>
    <source>
        <strain evidence="4">G02</strain>
    </source>
</reference>
<feature type="region of interest" description="Disordered" evidence="2">
    <location>
        <begin position="256"/>
        <end position="275"/>
    </location>
</feature>
<feature type="region of interest" description="Disordered" evidence="2">
    <location>
        <begin position="1822"/>
        <end position="1843"/>
    </location>
</feature>
<dbReference type="PANTHER" id="PTHR10742">
    <property type="entry name" value="FLAVIN MONOAMINE OXIDASE"/>
    <property type="match status" value="1"/>
</dbReference>
<feature type="domain" description="Amine oxidase" evidence="3">
    <location>
        <begin position="862"/>
        <end position="1342"/>
    </location>
</feature>
<evidence type="ECO:0000256" key="2">
    <source>
        <dbReference type="SAM" id="MobiDB-lite"/>
    </source>
</evidence>
<dbReference type="GO" id="GO:0016491">
    <property type="term" value="F:oxidoreductase activity"/>
    <property type="evidence" value="ECO:0007669"/>
    <property type="project" value="InterPro"/>
</dbReference>
<dbReference type="SUPFAM" id="SSF46689">
    <property type="entry name" value="Homeodomain-like"/>
    <property type="match status" value="1"/>
</dbReference>
<dbReference type="Gene3D" id="3.50.50.60">
    <property type="entry name" value="FAD/NAD(P)-binding domain"/>
    <property type="match status" value="1"/>
</dbReference>
<sequence>MDKEENKMGLKRKSKPLGTLVDSDDDEPIGTLLKLKGKRNSKKSKLVADAGGNKVKGVEKMDVEDKELGGMDDTLASFRKKLRGPKKDGGSTVAAMKDLNSNAVEPSCRLDESAKYKELDSNLMPEGQKRGLGGTQSGSSGDATVIEGLKVKAKMKNKRSKVNSDTKIIGNSKMDDGLDYSKSGNDALQHEKESASESEAEVLEDSLSAFFQKVHSGMISKSRSSSRVKQGKETQASDDASRPDSDDALEACVGKSQSAADLVKEAPDQGPIKSTLICPSLDDHLPEVLNCTPGTLIDSKLGLSSSPLDSSHIQRPTEYMDDSSFKLISENSASISLVRSSSSSLRACSGKTAGVEDGKIDSLASQAIGDQPGSTNEPPGSNNIPDKTNEVPHCMEAKDLGLSTSLCEGIARSTDDVKLDCGLHADLVPKYSGEVQLHSLPPVFSRAQKEHASEDHDGPLKVLGTCFQGTDHAPFDSPEADGQISECRLSPGSGSEILKYEVAFRKHKNGSHKAVDESEHVLEPSRVLPEGACPRNRNYHSEDEEVNGISSSSIMLDHQGICADDRGPLADTETKESSLLVGQRVPRNAKKHRHGDMAYEGDIDWDVLMQSQEFFINHQTVDKTREKSNSSSPAVDAENGKAAAVAAGLKARAVGPLEKIKFREVLKRKGGLQEYLECRNHILSVWNKDVRRILPLSDFGVSDAPVGYINFGVPSEKEKVGNSIKNELKLLTVENLKKTGKVGSEQGVNNLEPLQSPVSDLPEGCPLDDRQGINSRDPIHVKYSAGSDYFDSIPSCKDENGTLVPAVDTDLPSPGEAVSGVPAKFPKCGSAIFSATEDSGCSHTQNDSGPRKSIIVVGAGPAGLTAARHLQRQGFIVTVLEARSRIGGRVFTDRSSLSVPVDLGASIITGMEADIDTERRPDPSSLICSQLGLELTVLNSNCPLYDTVTGQKVPADLDEALEAEYNSLLDDMVMVVAEKGERAMTMSLEEGLEYGLKRRRMAHSGQEDMEVLPVKPQDTSVASEGFAVDDEVSNAQGSETEGLSPLERRVMDWHFAHLEYGCAALLKEVSLPNWNQDDVYGGFGGAHCMIKGGYSAVVESLAKGICIHLDHVVTDISYCTKDSGTNNNVHEMVKVSTSNGKEFSGDAVLVTVPLGCLKAETIKFSPPLPQWKYLSIKRLGFGVLNKVVMEFPEVFWDDTIDYFGATAEDTNQRGWCFMFWNVKKTVGAPVLISLVVGKAAIDGQNFSASDHVSHALLVLRKLFGEHKVSDPVASVVTDWGRDPYSYGAYSYVAVGSSGEDYDILGRPVENCLFFAGEATCKEHPDTVGGAMMSGLREAVRIIDILNTGTDYIAEVEAMEVARRHLHIEKSEIKDIIRKLDAINFSGALYKKSLDGSQISSWGYVLKDMFFTAKTTAGRLHLAKELLKLPVGFLKTFASTKEGLSTLNSWILDSMGKDGTQLLRHCLRLLVLVSNDLLAVRLSGVGKTVKEKVCVHTSRDIRAIASQLVSVWVELFRKEKASKGGLKLLRQSTTLDSKSKSPLVSGKPPLRTHHVDSKGSPKVSASAANQFPSNASTKKVINEPVKSDTRIHPQSDIQLSNSHGSLGCSNAGEEDNDEIPMSEEEKAAFAAAEAARAAAIAAAKAYASSGAMQNASRQPPKILSFHKFAMREQYAHMDESDSRKNWSAAAIGRQDCLSEIDSRNCRVRDWSVDFSATGVHLGSSKMSVDNRSQRSHSNEIANQLNIRERSGENAAVDSSLLTKAWVDSAGSIGIKDYNAIERWQCQAAAASSGFSHGTMHITDDDESNPSSKLHKNKLDAAGNESLASQVTIKQEPKGSQPRGADRIKQAVVDYVASLLMPLYKARKIDRDGYKSIMKKTATKIRAFVDMLIERHMAVKPEAKPGPSQKD</sequence>
<proteinExistence type="inferred from homology"/>
<dbReference type="InterPro" id="IPR009057">
    <property type="entry name" value="Homeodomain-like_sf"/>
</dbReference>
<gene>
    <name evidence="4" type="ORF">Sradi_5152400</name>
</gene>
<feature type="region of interest" description="Disordered" evidence="2">
    <location>
        <begin position="1"/>
        <end position="26"/>
    </location>
</feature>
<dbReference type="GO" id="GO:0141052">
    <property type="term" value="F:histone H3 demethylase activity"/>
    <property type="evidence" value="ECO:0007669"/>
    <property type="project" value="UniProtKB-ARBA"/>
</dbReference>
<dbReference type="InterPro" id="IPR036188">
    <property type="entry name" value="FAD/NAD-bd_sf"/>
</dbReference>
<name>A0AAW2M3W8_SESRA</name>
<dbReference type="SUPFAM" id="SSF47676">
    <property type="entry name" value="Conserved domain common to transcription factors TFIIS, elongin A, CRSP70"/>
    <property type="match status" value="1"/>
</dbReference>
<dbReference type="InterPro" id="IPR035441">
    <property type="entry name" value="TFIIS/LEDGF_dom_sf"/>
</dbReference>
<dbReference type="PANTHER" id="PTHR10742:SF410">
    <property type="entry name" value="LYSINE-SPECIFIC HISTONE DEMETHYLASE 2"/>
    <property type="match status" value="1"/>
</dbReference>
<dbReference type="PRINTS" id="PR00419">
    <property type="entry name" value="ADXRDTASE"/>
</dbReference>
<protein>
    <submittedName>
        <fullName evidence="4">Lysine-specific histone demethylase 13</fullName>
    </submittedName>
</protein>
<comment type="similarity">
    <text evidence="1">Belongs to the flavin monoamine oxidase family.</text>
</comment>
<dbReference type="Pfam" id="PF01593">
    <property type="entry name" value="Amino_oxidase"/>
    <property type="match status" value="1"/>
</dbReference>
<dbReference type="SUPFAM" id="SSF54373">
    <property type="entry name" value="FAD-linked reductases, C-terminal domain"/>
    <property type="match status" value="1"/>
</dbReference>
<feature type="region of interest" description="Disordered" evidence="2">
    <location>
        <begin position="1593"/>
        <end position="1615"/>
    </location>
</feature>
<evidence type="ECO:0000256" key="1">
    <source>
        <dbReference type="ARBA" id="ARBA00005995"/>
    </source>
</evidence>
<feature type="region of interest" description="Disordered" evidence="2">
    <location>
        <begin position="366"/>
        <end position="389"/>
    </location>
</feature>
<dbReference type="InterPro" id="IPR050281">
    <property type="entry name" value="Flavin_monoamine_oxidase"/>
</dbReference>
<accession>A0AAW2M3W8</accession>
<feature type="region of interest" description="Disordered" evidence="2">
    <location>
        <begin position="218"/>
        <end position="249"/>
    </location>
</feature>
<dbReference type="Gene3D" id="1.10.10.10">
    <property type="entry name" value="Winged helix-like DNA-binding domain superfamily/Winged helix DNA-binding domain"/>
    <property type="match status" value="1"/>
</dbReference>
<evidence type="ECO:0000313" key="4">
    <source>
        <dbReference type="EMBL" id="KAL0325831.1"/>
    </source>
</evidence>
<feature type="region of interest" description="Disordered" evidence="2">
    <location>
        <begin position="1536"/>
        <end position="1580"/>
    </location>
</feature>